<dbReference type="SUPFAM" id="SSF47413">
    <property type="entry name" value="lambda repressor-like DNA-binding domains"/>
    <property type="match status" value="1"/>
</dbReference>
<dbReference type="Gene3D" id="3.40.50.2300">
    <property type="match status" value="2"/>
</dbReference>
<proteinExistence type="predicted"/>
<reference evidence="5 9" key="1">
    <citation type="submission" date="2018-08" db="EMBL/GenBank/DDBJ databases">
        <title>Genome sequencing of Agrobacterium vitis strain ICMP 10754.</title>
        <authorList>
            <person name="Visnovsky S.B."/>
            <person name="Pitman A.R."/>
        </authorList>
    </citation>
    <scope>NUCLEOTIDE SEQUENCE [LARGE SCALE GENOMIC DNA]</scope>
    <source>
        <strain evidence="5 9">ICMP 10754</strain>
    </source>
</reference>
<dbReference type="GO" id="GO:0003700">
    <property type="term" value="F:DNA-binding transcription factor activity"/>
    <property type="evidence" value="ECO:0007669"/>
    <property type="project" value="TreeGrafter"/>
</dbReference>
<evidence type="ECO:0000259" key="4">
    <source>
        <dbReference type="PROSITE" id="PS50932"/>
    </source>
</evidence>
<dbReference type="SUPFAM" id="SSF53822">
    <property type="entry name" value="Periplasmic binding protein-like I"/>
    <property type="match status" value="1"/>
</dbReference>
<keyword evidence="3" id="KW-0804">Transcription</keyword>
<evidence type="ECO:0000256" key="2">
    <source>
        <dbReference type="ARBA" id="ARBA00023125"/>
    </source>
</evidence>
<dbReference type="GO" id="GO:0000976">
    <property type="term" value="F:transcription cis-regulatory region binding"/>
    <property type="evidence" value="ECO:0007669"/>
    <property type="project" value="TreeGrafter"/>
</dbReference>
<dbReference type="EMBL" id="QUSG01000004">
    <property type="protein sequence ID" value="KAA3528552.1"/>
    <property type="molecule type" value="Genomic_DNA"/>
</dbReference>
<dbReference type="Proteomes" id="UP000440716">
    <property type="component" value="Unassembled WGS sequence"/>
</dbReference>
<dbReference type="OrthoDB" id="7811243at2"/>
<dbReference type="InterPro" id="IPR000843">
    <property type="entry name" value="HTH_LacI"/>
</dbReference>
<dbReference type="Pfam" id="PF00356">
    <property type="entry name" value="LacI"/>
    <property type="match status" value="1"/>
</dbReference>
<protein>
    <submittedName>
        <fullName evidence="7">LacI family DNA-binding transcriptional regulator</fullName>
    </submittedName>
    <submittedName>
        <fullName evidence="5">LacI family transcriptional regulator</fullName>
    </submittedName>
</protein>
<evidence type="ECO:0000313" key="6">
    <source>
        <dbReference type="EMBL" id="MUP04045.1"/>
    </source>
</evidence>
<evidence type="ECO:0000313" key="9">
    <source>
        <dbReference type="Proteomes" id="UP000436911"/>
    </source>
</evidence>
<dbReference type="PROSITE" id="PS00356">
    <property type="entry name" value="HTH_LACI_1"/>
    <property type="match status" value="1"/>
</dbReference>
<sequence length="337" mass="36906">MRLRDVAQTAGVSVGTVSRVLNNNPTVSEEVRRKVEAVMKALGYEANIVAQSLRGSTTKLIACAIRDFDIPQFAQYIKEAEQVFRERGYTFILSATTNKPEVEVSLLKAFERRKVDGIMMTVSDEANASVNEALMRAPCPVLLIDRDHIKTLDRVTVDHLNGTRTAISHLIERGHRHIALLVGDTRAFPSYSRVAGFREAYQIHGVDPAMGTIRDRVIEQEDAFRETMALFSSSVPPTAIVAASMGALPGCLKALRALRREVGKEVSVVAGNDSDLAELYTPPITALKSDLAELARHASAMLLDRIEGKASGIGRVVTLPTTLVIRQSCWPVQDAED</sequence>
<dbReference type="CDD" id="cd01392">
    <property type="entry name" value="HTH_LacI"/>
    <property type="match status" value="1"/>
</dbReference>
<dbReference type="PROSITE" id="PS50932">
    <property type="entry name" value="HTH_LACI_2"/>
    <property type="match status" value="1"/>
</dbReference>
<dbReference type="Pfam" id="PF13377">
    <property type="entry name" value="Peripla_BP_3"/>
    <property type="match status" value="1"/>
</dbReference>
<keyword evidence="1" id="KW-0805">Transcription regulation</keyword>
<evidence type="ECO:0000313" key="5">
    <source>
        <dbReference type="EMBL" id="KAA3528552.1"/>
    </source>
</evidence>
<dbReference type="PRINTS" id="PR00036">
    <property type="entry name" value="HTHLACI"/>
</dbReference>
<accession>A0A120D9R3</accession>
<dbReference type="Proteomes" id="UP000436911">
    <property type="component" value="Unassembled WGS sequence"/>
</dbReference>
<evidence type="ECO:0000313" key="7">
    <source>
        <dbReference type="EMBL" id="MVA57144.1"/>
    </source>
</evidence>
<comment type="caution">
    <text evidence="7">The sequence shown here is derived from an EMBL/GenBank/DDBJ whole genome shotgun (WGS) entry which is preliminary data.</text>
</comment>
<keyword evidence="2 7" id="KW-0238">DNA-binding</keyword>
<dbReference type="PANTHER" id="PTHR30146">
    <property type="entry name" value="LACI-RELATED TRANSCRIPTIONAL REPRESSOR"/>
    <property type="match status" value="1"/>
</dbReference>
<dbReference type="InterPro" id="IPR028082">
    <property type="entry name" value="Peripla_BP_I"/>
</dbReference>
<name>A0A120D9R3_AGRVI</name>
<dbReference type="EMBL" id="WPHU01000005">
    <property type="protein sequence ID" value="MVA57144.1"/>
    <property type="molecule type" value="Genomic_DNA"/>
</dbReference>
<evidence type="ECO:0000256" key="3">
    <source>
        <dbReference type="ARBA" id="ARBA00023163"/>
    </source>
</evidence>
<reference evidence="7 10" key="3">
    <citation type="submission" date="2019-12" db="EMBL/GenBank/DDBJ databases">
        <title>Whole-genome sequencing of Allorhizobium vitis.</title>
        <authorList>
            <person name="Gan H.M."/>
            <person name="Szegedi E."/>
            <person name="Burr T."/>
            <person name="Savka M.A."/>
        </authorList>
    </citation>
    <scope>NUCLEOTIDE SEQUENCE [LARGE SCALE GENOMIC DNA]</scope>
    <source>
        <strain evidence="7 10">CG415</strain>
    </source>
</reference>
<reference evidence="6 8" key="2">
    <citation type="submission" date="2019-11" db="EMBL/GenBank/DDBJ databases">
        <title>Whole-genome sequencing of Allorhizobium vitis.</title>
        <authorList>
            <person name="Gan H.M."/>
            <person name="Savka M.A."/>
        </authorList>
    </citation>
    <scope>NUCLEOTIDE SEQUENCE [LARGE SCALE GENOMIC DNA]</scope>
    <source>
        <strain evidence="6 8">AB4</strain>
    </source>
</reference>
<evidence type="ECO:0000313" key="8">
    <source>
        <dbReference type="Proteomes" id="UP000175993"/>
    </source>
</evidence>
<dbReference type="InterPro" id="IPR046335">
    <property type="entry name" value="LacI/GalR-like_sensor"/>
</dbReference>
<dbReference type="AlphaFoldDB" id="A0A120D9R3"/>
<dbReference type="Gene3D" id="1.10.260.40">
    <property type="entry name" value="lambda repressor-like DNA-binding domains"/>
    <property type="match status" value="1"/>
</dbReference>
<evidence type="ECO:0000256" key="1">
    <source>
        <dbReference type="ARBA" id="ARBA00023015"/>
    </source>
</evidence>
<dbReference type="Proteomes" id="UP000175993">
    <property type="component" value="Unassembled WGS sequence"/>
</dbReference>
<dbReference type="PANTHER" id="PTHR30146:SF138">
    <property type="entry name" value="TRANSCRIPTIONAL REGULATORY PROTEIN"/>
    <property type="match status" value="1"/>
</dbReference>
<organism evidence="7 10">
    <name type="scientific">Agrobacterium vitis</name>
    <name type="common">Rhizobium vitis</name>
    <dbReference type="NCBI Taxonomy" id="373"/>
    <lineage>
        <taxon>Bacteria</taxon>
        <taxon>Pseudomonadati</taxon>
        <taxon>Pseudomonadota</taxon>
        <taxon>Alphaproteobacteria</taxon>
        <taxon>Hyphomicrobiales</taxon>
        <taxon>Rhizobiaceae</taxon>
        <taxon>Rhizobium/Agrobacterium group</taxon>
        <taxon>Agrobacterium</taxon>
    </lineage>
</organism>
<dbReference type="EMBL" id="MBEV02000002">
    <property type="protein sequence ID" value="MUP04045.1"/>
    <property type="molecule type" value="Genomic_DNA"/>
</dbReference>
<feature type="domain" description="HTH lacI-type" evidence="4">
    <location>
        <begin position="1"/>
        <end position="55"/>
    </location>
</feature>
<gene>
    <name evidence="6" type="ORF">BBI04_004325</name>
    <name evidence="5" type="ORF">DXT89_09670</name>
    <name evidence="7" type="ORF">GOZ88_13640</name>
</gene>
<dbReference type="InterPro" id="IPR010982">
    <property type="entry name" value="Lambda_DNA-bd_dom_sf"/>
</dbReference>
<evidence type="ECO:0000313" key="10">
    <source>
        <dbReference type="Proteomes" id="UP000440716"/>
    </source>
</evidence>
<dbReference type="SMART" id="SM00354">
    <property type="entry name" value="HTH_LACI"/>
    <property type="match status" value="1"/>
</dbReference>